<dbReference type="Gene3D" id="1.20.1420.30">
    <property type="entry name" value="NCX, central ion-binding region"/>
    <property type="match status" value="2"/>
</dbReference>
<feature type="transmembrane region" description="Helical" evidence="5">
    <location>
        <begin position="195"/>
        <end position="217"/>
    </location>
</feature>
<organism evidence="7 8">
    <name type="scientific">Pseudonocardia kunmingensis</name>
    <dbReference type="NCBI Taxonomy" id="630975"/>
    <lineage>
        <taxon>Bacteria</taxon>
        <taxon>Bacillati</taxon>
        <taxon>Actinomycetota</taxon>
        <taxon>Actinomycetes</taxon>
        <taxon>Pseudonocardiales</taxon>
        <taxon>Pseudonocardiaceae</taxon>
        <taxon>Pseudonocardia</taxon>
    </lineage>
</organism>
<protein>
    <submittedName>
        <fullName evidence="7">Cation:H+ antiporter</fullName>
    </submittedName>
</protein>
<dbReference type="InterPro" id="IPR044880">
    <property type="entry name" value="NCX_ion-bd_dom_sf"/>
</dbReference>
<feature type="transmembrane region" description="Helical" evidence="5">
    <location>
        <begin position="324"/>
        <end position="343"/>
    </location>
</feature>
<feature type="transmembrane region" description="Helical" evidence="5">
    <location>
        <begin position="6"/>
        <end position="26"/>
    </location>
</feature>
<feature type="transmembrane region" description="Helical" evidence="5">
    <location>
        <begin position="296"/>
        <end position="315"/>
    </location>
</feature>
<dbReference type="GO" id="GO:0055085">
    <property type="term" value="P:transmembrane transport"/>
    <property type="evidence" value="ECO:0007669"/>
    <property type="project" value="InterPro"/>
</dbReference>
<dbReference type="AlphaFoldDB" id="A0A543DLS1"/>
<dbReference type="InterPro" id="IPR004837">
    <property type="entry name" value="NaCa_Exmemb"/>
</dbReference>
<feature type="transmembrane region" description="Helical" evidence="5">
    <location>
        <begin position="47"/>
        <end position="71"/>
    </location>
</feature>
<feature type="transmembrane region" description="Helical" evidence="5">
    <location>
        <begin position="255"/>
        <end position="276"/>
    </location>
</feature>
<dbReference type="GO" id="GO:0016020">
    <property type="term" value="C:membrane"/>
    <property type="evidence" value="ECO:0007669"/>
    <property type="project" value="UniProtKB-SubCell"/>
</dbReference>
<evidence type="ECO:0000256" key="1">
    <source>
        <dbReference type="ARBA" id="ARBA00004141"/>
    </source>
</evidence>
<evidence type="ECO:0000259" key="6">
    <source>
        <dbReference type="Pfam" id="PF01699"/>
    </source>
</evidence>
<evidence type="ECO:0000256" key="4">
    <source>
        <dbReference type="ARBA" id="ARBA00023136"/>
    </source>
</evidence>
<dbReference type="EMBL" id="VFPA01000003">
    <property type="protein sequence ID" value="TQM10242.1"/>
    <property type="molecule type" value="Genomic_DNA"/>
</dbReference>
<feature type="transmembrane region" description="Helical" evidence="5">
    <location>
        <begin position="112"/>
        <end position="134"/>
    </location>
</feature>
<feature type="transmembrane region" description="Helical" evidence="5">
    <location>
        <begin position="77"/>
        <end position="100"/>
    </location>
</feature>
<dbReference type="Proteomes" id="UP000315677">
    <property type="component" value="Unassembled WGS sequence"/>
</dbReference>
<evidence type="ECO:0000256" key="3">
    <source>
        <dbReference type="ARBA" id="ARBA00022989"/>
    </source>
</evidence>
<evidence type="ECO:0000313" key="7">
    <source>
        <dbReference type="EMBL" id="TQM10242.1"/>
    </source>
</evidence>
<dbReference type="OrthoDB" id="153124at2"/>
<keyword evidence="4 5" id="KW-0472">Membrane</keyword>
<sequence>MEGLLGPWPVTVSVVVFVVAALATVAGAIRMASLGDTLADRTGWGEAVFGAVFFGAASSLSGIVITAVAAAGDNPTLAYSNAVGGIAAQTLAVAVADLFYRRGNLEHAAASLSNILFGCLLLALLTLVVLAAYLPPFTVAAIHPMSVVLVAVYVGGLLLIRRNGSRPMWEAVRTRGTRIDEPAEEDTDERPTRAVWAEFVVIGAAVSAGGAALALAAEGIIDATGLTAGFVGAVLLGIVNALPETVTAITAVRRGALTLAIGAVLGGNSFDALNIAVGDTFYRGGSLYHRAGPDELFLTLASALMTIVVVAGLLVRQSRGPGRVGFDGIALITTYVAVVAVLTV</sequence>
<feature type="transmembrane region" description="Helical" evidence="5">
    <location>
        <begin position="223"/>
        <end position="243"/>
    </location>
</feature>
<proteinExistence type="predicted"/>
<feature type="domain" description="Sodium/calcium exchanger membrane region" evidence="6">
    <location>
        <begin position="13"/>
        <end position="158"/>
    </location>
</feature>
<name>A0A543DLS1_9PSEU</name>
<evidence type="ECO:0000256" key="2">
    <source>
        <dbReference type="ARBA" id="ARBA00022692"/>
    </source>
</evidence>
<comment type="caution">
    <text evidence="7">The sequence shown here is derived from an EMBL/GenBank/DDBJ whole genome shotgun (WGS) entry which is preliminary data.</text>
</comment>
<reference evidence="7 8" key="1">
    <citation type="submission" date="2019-06" db="EMBL/GenBank/DDBJ databases">
        <title>Sequencing the genomes of 1000 actinobacteria strains.</title>
        <authorList>
            <person name="Klenk H.-P."/>
        </authorList>
    </citation>
    <scope>NUCLEOTIDE SEQUENCE [LARGE SCALE GENOMIC DNA]</scope>
    <source>
        <strain evidence="7 8">DSM 45301</strain>
    </source>
</reference>
<keyword evidence="2 5" id="KW-0812">Transmembrane</keyword>
<evidence type="ECO:0000256" key="5">
    <source>
        <dbReference type="SAM" id="Phobius"/>
    </source>
</evidence>
<keyword evidence="3 5" id="KW-1133">Transmembrane helix</keyword>
<dbReference type="Pfam" id="PF01699">
    <property type="entry name" value="Na_Ca_ex"/>
    <property type="match status" value="2"/>
</dbReference>
<comment type="subcellular location">
    <subcellularLocation>
        <location evidence="1">Membrane</location>
        <topology evidence="1">Multi-pass membrane protein</topology>
    </subcellularLocation>
</comment>
<feature type="domain" description="Sodium/calcium exchanger membrane region" evidence="6">
    <location>
        <begin position="196"/>
        <end position="343"/>
    </location>
</feature>
<evidence type="ECO:0000313" key="8">
    <source>
        <dbReference type="Proteomes" id="UP000315677"/>
    </source>
</evidence>
<keyword evidence="8" id="KW-1185">Reference proteome</keyword>
<accession>A0A543DLS1</accession>
<feature type="transmembrane region" description="Helical" evidence="5">
    <location>
        <begin position="140"/>
        <end position="160"/>
    </location>
</feature>
<gene>
    <name evidence="7" type="ORF">FB558_6027</name>
</gene>